<evidence type="ECO:0000256" key="1">
    <source>
        <dbReference type="SAM" id="MobiDB-lite"/>
    </source>
</evidence>
<gene>
    <name evidence="2" type="ORF">HYFRA_00003767</name>
</gene>
<accession>A0A9N9L295</accession>
<comment type="caution">
    <text evidence="2">The sequence shown here is derived from an EMBL/GenBank/DDBJ whole genome shotgun (WGS) entry which is preliminary data.</text>
</comment>
<feature type="compositionally biased region" description="Polar residues" evidence="1">
    <location>
        <begin position="101"/>
        <end position="111"/>
    </location>
</feature>
<dbReference type="EMBL" id="CAJVRL010000070">
    <property type="protein sequence ID" value="CAG8956385.1"/>
    <property type="molecule type" value="Genomic_DNA"/>
</dbReference>
<keyword evidence="3" id="KW-1185">Reference proteome</keyword>
<feature type="region of interest" description="Disordered" evidence="1">
    <location>
        <begin position="100"/>
        <end position="119"/>
    </location>
</feature>
<dbReference type="Proteomes" id="UP000696280">
    <property type="component" value="Unassembled WGS sequence"/>
</dbReference>
<sequence length="119" mass="13716">MAIYPMRVSNKDNAHCSEWPDERRSCSKRALVRGWERKNLNVAGTTDCISALFNDLLERLTWVNYSVEERRFAKQSGENLQRNNTTSLVIDDMDAYDRSDASNSLMTSTHGKVQETIRQ</sequence>
<dbReference type="AlphaFoldDB" id="A0A9N9L295"/>
<protein>
    <submittedName>
        <fullName evidence="2">Uncharacterized protein</fullName>
    </submittedName>
</protein>
<organism evidence="2 3">
    <name type="scientific">Hymenoscyphus fraxineus</name>
    <dbReference type="NCBI Taxonomy" id="746836"/>
    <lineage>
        <taxon>Eukaryota</taxon>
        <taxon>Fungi</taxon>
        <taxon>Dikarya</taxon>
        <taxon>Ascomycota</taxon>
        <taxon>Pezizomycotina</taxon>
        <taxon>Leotiomycetes</taxon>
        <taxon>Helotiales</taxon>
        <taxon>Helotiaceae</taxon>
        <taxon>Hymenoscyphus</taxon>
    </lineage>
</organism>
<proteinExistence type="predicted"/>
<reference evidence="2" key="1">
    <citation type="submission" date="2021-07" db="EMBL/GenBank/DDBJ databases">
        <authorList>
            <person name="Durling M."/>
        </authorList>
    </citation>
    <scope>NUCLEOTIDE SEQUENCE</scope>
</reference>
<evidence type="ECO:0000313" key="3">
    <source>
        <dbReference type="Proteomes" id="UP000696280"/>
    </source>
</evidence>
<evidence type="ECO:0000313" key="2">
    <source>
        <dbReference type="EMBL" id="CAG8956385.1"/>
    </source>
</evidence>
<name>A0A9N9L295_9HELO</name>